<dbReference type="Proteomes" id="UP001271792">
    <property type="component" value="Unassembled WGS sequence"/>
</dbReference>
<accession>A0ABU4U194</accession>
<dbReference type="RefSeq" id="WP_319987904.1">
    <property type="nucleotide sequence ID" value="NZ_JAXAVV010000019.1"/>
</dbReference>
<evidence type="ECO:0000313" key="1">
    <source>
        <dbReference type="EMBL" id="MDX8054103.1"/>
    </source>
</evidence>
<keyword evidence="2" id="KW-1185">Reference proteome</keyword>
<gene>
    <name evidence="1" type="ORF">SK571_32435</name>
</gene>
<reference evidence="1 2" key="1">
    <citation type="submission" date="2023-11" db="EMBL/GenBank/DDBJ databases">
        <title>Lentzea sokolovensis, sp. nov., Lentzea kristufkii, sp. nov., and Lentzea miocenensis, sp. nov., rare actinobacteria from Sokolov Coal Basin, Miocene lacustrine sediment, Czech Republic.</title>
        <authorList>
            <person name="Lara A."/>
            <person name="Kotroba L."/>
            <person name="Nouioui I."/>
            <person name="Neumann-Schaal M."/>
            <person name="Mast Y."/>
            <person name="Chronakova A."/>
        </authorList>
    </citation>
    <scope>NUCLEOTIDE SEQUENCE [LARGE SCALE GENOMIC DNA]</scope>
    <source>
        <strain evidence="1 2">BCCO 10_0798</strain>
    </source>
</reference>
<dbReference type="EMBL" id="JAXAVV010000019">
    <property type="protein sequence ID" value="MDX8054103.1"/>
    <property type="molecule type" value="Genomic_DNA"/>
</dbReference>
<organism evidence="1 2">
    <name type="scientific">Lentzea kristufekii</name>
    <dbReference type="NCBI Taxonomy" id="3095430"/>
    <lineage>
        <taxon>Bacteria</taxon>
        <taxon>Bacillati</taxon>
        <taxon>Actinomycetota</taxon>
        <taxon>Actinomycetes</taxon>
        <taxon>Pseudonocardiales</taxon>
        <taxon>Pseudonocardiaceae</taxon>
        <taxon>Lentzea</taxon>
    </lineage>
</organism>
<protein>
    <submittedName>
        <fullName evidence="1">Uncharacterized protein</fullName>
    </submittedName>
</protein>
<evidence type="ECO:0000313" key="2">
    <source>
        <dbReference type="Proteomes" id="UP001271792"/>
    </source>
</evidence>
<proteinExistence type="predicted"/>
<name>A0ABU4U194_9PSEU</name>
<comment type="caution">
    <text evidence="1">The sequence shown here is derived from an EMBL/GenBank/DDBJ whole genome shotgun (WGS) entry which is preliminary data.</text>
</comment>
<reference evidence="1 2" key="2">
    <citation type="submission" date="2023-11" db="EMBL/GenBank/DDBJ databases">
        <authorList>
            <person name="Lara A.C."/>
            <person name="Chronakova A."/>
        </authorList>
    </citation>
    <scope>NUCLEOTIDE SEQUENCE [LARGE SCALE GENOMIC DNA]</scope>
    <source>
        <strain evidence="1 2">BCCO 10_0798</strain>
    </source>
</reference>
<sequence>MTWGGTTMHPSDRELAVIPLGDPRNVATITAPIGAPDGLLALGRNRVMLVDNTAANRVVEARTRDHWRPQRRVRAPKGLMWSVWNCCTCATSSRWPRN</sequence>